<dbReference type="InterPro" id="IPR045851">
    <property type="entry name" value="AMP-bd_C_sf"/>
</dbReference>
<dbReference type="GO" id="GO:0031177">
    <property type="term" value="F:phosphopantetheine binding"/>
    <property type="evidence" value="ECO:0007669"/>
    <property type="project" value="TreeGrafter"/>
</dbReference>
<dbReference type="GO" id="GO:0043041">
    <property type="term" value="P:amino acid activation for nonribosomal peptide biosynthetic process"/>
    <property type="evidence" value="ECO:0007669"/>
    <property type="project" value="TreeGrafter"/>
</dbReference>
<dbReference type="Gene3D" id="3.30.559.10">
    <property type="entry name" value="Chloramphenicol acetyltransferase-like domain"/>
    <property type="match status" value="3"/>
</dbReference>
<name>A0A9W8DHV0_9FUNG</name>
<evidence type="ECO:0000256" key="2">
    <source>
        <dbReference type="ARBA" id="ARBA00022553"/>
    </source>
</evidence>
<keyword evidence="3" id="KW-0436">Ligase</keyword>
<dbReference type="CDD" id="cd05930">
    <property type="entry name" value="A_NRPS"/>
    <property type="match status" value="1"/>
</dbReference>
<dbReference type="InterPro" id="IPR023213">
    <property type="entry name" value="CAT-like_dom_sf"/>
</dbReference>
<dbReference type="Gene3D" id="3.30.300.30">
    <property type="match status" value="1"/>
</dbReference>
<dbReference type="InterPro" id="IPR036736">
    <property type="entry name" value="ACP-like_sf"/>
</dbReference>
<dbReference type="InterPro" id="IPR001242">
    <property type="entry name" value="Condensation_dom"/>
</dbReference>
<dbReference type="OrthoDB" id="416786at2759"/>
<feature type="non-terminal residue" evidence="5">
    <location>
        <position position="1"/>
    </location>
</feature>
<dbReference type="Pfam" id="PF00501">
    <property type="entry name" value="AMP-binding"/>
    <property type="match status" value="1"/>
</dbReference>
<evidence type="ECO:0000313" key="5">
    <source>
        <dbReference type="EMBL" id="KAJ1906217.1"/>
    </source>
</evidence>
<dbReference type="GO" id="GO:0044550">
    <property type="term" value="P:secondary metabolite biosynthetic process"/>
    <property type="evidence" value="ECO:0007669"/>
    <property type="project" value="TreeGrafter"/>
</dbReference>
<dbReference type="InterPro" id="IPR010071">
    <property type="entry name" value="AA_adenyl_dom"/>
</dbReference>
<gene>
    <name evidence="5" type="ORF">IWQ60_012132</name>
</gene>
<dbReference type="Pfam" id="PF00668">
    <property type="entry name" value="Condensation"/>
    <property type="match status" value="2"/>
</dbReference>
<dbReference type="InterPro" id="IPR020845">
    <property type="entry name" value="AMP-binding_CS"/>
</dbReference>
<dbReference type="CDD" id="cd19542">
    <property type="entry name" value="CT_NRPS-like"/>
    <property type="match status" value="1"/>
</dbReference>
<evidence type="ECO:0000256" key="1">
    <source>
        <dbReference type="ARBA" id="ARBA00022450"/>
    </source>
</evidence>
<protein>
    <recommendedName>
        <fullName evidence="4">Carrier domain-containing protein</fullName>
    </recommendedName>
</protein>
<dbReference type="SUPFAM" id="SSF56801">
    <property type="entry name" value="Acetyl-CoA synthetase-like"/>
    <property type="match status" value="2"/>
</dbReference>
<dbReference type="PANTHER" id="PTHR45527:SF1">
    <property type="entry name" value="FATTY ACID SYNTHASE"/>
    <property type="match status" value="1"/>
</dbReference>
<dbReference type="Pfam" id="PF00550">
    <property type="entry name" value="PP-binding"/>
    <property type="match status" value="1"/>
</dbReference>
<dbReference type="InterPro" id="IPR025110">
    <property type="entry name" value="AMP-bd_C"/>
</dbReference>
<dbReference type="Pfam" id="PF13193">
    <property type="entry name" value="AMP-binding_C"/>
    <property type="match status" value="1"/>
</dbReference>
<dbReference type="SUPFAM" id="SSF47336">
    <property type="entry name" value="ACP-like"/>
    <property type="match status" value="1"/>
</dbReference>
<organism evidence="5 6">
    <name type="scientific">Tieghemiomyces parasiticus</name>
    <dbReference type="NCBI Taxonomy" id="78921"/>
    <lineage>
        <taxon>Eukaryota</taxon>
        <taxon>Fungi</taxon>
        <taxon>Fungi incertae sedis</taxon>
        <taxon>Zoopagomycota</taxon>
        <taxon>Kickxellomycotina</taxon>
        <taxon>Dimargaritomycetes</taxon>
        <taxon>Dimargaritales</taxon>
        <taxon>Dimargaritaceae</taxon>
        <taxon>Tieghemiomyces</taxon>
    </lineage>
</organism>
<evidence type="ECO:0000259" key="4">
    <source>
        <dbReference type="PROSITE" id="PS50075"/>
    </source>
</evidence>
<dbReference type="InterPro" id="IPR000873">
    <property type="entry name" value="AMP-dep_synth/lig_dom"/>
</dbReference>
<feature type="non-terminal residue" evidence="5">
    <location>
        <position position="2125"/>
    </location>
</feature>
<dbReference type="Gene3D" id="3.30.559.30">
    <property type="entry name" value="Nonribosomal peptide synthetase, condensation domain"/>
    <property type="match status" value="2"/>
</dbReference>
<feature type="domain" description="Carrier" evidence="4">
    <location>
        <begin position="1955"/>
        <end position="2031"/>
    </location>
</feature>
<dbReference type="Gene3D" id="1.10.1200.10">
    <property type="entry name" value="ACP-like"/>
    <property type="match status" value="1"/>
</dbReference>
<dbReference type="PROSITE" id="PS00455">
    <property type="entry name" value="AMP_BINDING"/>
    <property type="match status" value="1"/>
</dbReference>
<dbReference type="PROSITE" id="PS50075">
    <property type="entry name" value="CARRIER"/>
    <property type="match status" value="1"/>
</dbReference>
<dbReference type="NCBIfam" id="TIGR01733">
    <property type="entry name" value="AA-adenyl-dom"/>
    <property type="match status" value="1"/>
</dbReference>
<keyword evidence="6" id="KW-1185">Reference proteome</keyword>
<dbReference type="GO" id="GO:0005737">
    <property type="term" value="C:cytoplasm"/>
    <property type="evidence" value="ECO:0007669"/>
    <property type="project" value="TreeGrafter"/>
</dbReference>
<evidence type="ECO:0000313" key="6">
    <source>
        <dbReference type="Proteomes" id="UP001150569"/>
    </source>
</evidence>
<dbReference type="Proteomes" id="UP001150569">
    <property type="component" value="Unassembled WGS sequence"/>
</dbReference>
<sequence length="2125" mass="228454">PTALEFDALTSDLGRRGVATADVEDILPCTPMQGGLLAASLKDPTAYVVQAAVTLSGVTDLTGLRQAWEATNLRHGILRTIFVPTAAARSNGFAQVVLRQVTPVWTVADECLDSLAAFFRSNRAQGFDGHAPMVRVHIFPTDEPDQSLLVLSVHHALVDGWSLPVLLQDLCRAYTSAPGVAQAPPASFRSVVEAVVGQDTPSAQAFWTGYLKGARPTPAPMLHPDWPREPGFAELALSLDVVKADLVRTAQRSGVSLSILTRAALALVLGRCLGQDDLTVGFVMAGRNLDVPGITQVVGPCINTVPLRFRLGDQPLGEWLTSLQSDATRMIPFEHSSLTQVKGWCNPGEATPLFNVLAGYENFPQLTTRSQAVSARLLKVHEFTEYPLTIDFVEEANALGVKVFYQQAHYTTADVTRLVGWIACVLAQFMTIDPCTPLDRLPVAHLPRDIGSSGDHQASLLSRPDDYATVIRELMNSLAARSDERAIRGADGDLTYGQLLRAVSDLTLRLSDAQPERPLTMVAVVDGQTSLATALLVALQLGLTLVVTAATDPLETVLHHVVAFDAAHLVVPHHLAPAYSAWPLPNGIVLTEFPSSIAPLTLGVGLQGLAVEVGGGSYGARLVTSPSINPFSLVFHDLVSGLVTMPPVTALCGSIDDPVVTHSQPIAMPDTAWVTLFALAHGLPLVWEGGLPSVTSESTPNYFTVDSASLASNPICTAQFRNLVLDSRRLVPAHHSSPTCYLDYVGSVFTGINVVGAANCQAGAVLYNGTASHLTLTDGQGRPCPPGMAGTLSLQDVGPLSMAESRQSAATPTTLALVDDSGVLHVLGCPERLVTADGVQFHLSTLDRMLYARGLRSPLSVETRSGRIVTFTTTSEAELKGLSIADLPGSLRPVAILSADTYPHLAGLLEQDLVAFADAYLYIAQGQHIALPATDSERWLAMTCIAMFADAAPLLSDIWPRLLSRPPLIRRLQQRILQRFAVLLDIPTLVGCSDLSMLSQVVDRGEQATAKPTPTSQGHGASVVVRKSQLSPYQEQVWLASQLAGTSSPFYHQAHLPLGPGLTVSQIQDMLNHVSTAVEFMRTVVVAEDCQLYTQVLAHGNVPLEEKVGGDPSDIAAYLAQPCQDLTLDGGPLFRAYLLTESDRVTAGRFLVIRVHQILIAESVFYSFAHELERGLGVDQGSGESFACLGPVASVPLLIRSTDKSNRTSSYWEQLLADVPADLSVPLEGKWPAVPTFRSASIEFGLVVDLVDEAAKYLHKHHVIPSAVWLALVASYLGRLGGRSDMLVDLTCHSDRLIIDPGHPSAPSPATFPVRVQGISEAEQLSNLCLIITQQVCRSQDHLASDCDPYAVLPRSQAYPLWHPVRVGMVVYNSGPKGSTITVSQSHAAQWHDLMFHFDLSDQGPTMTIRYNPDLFETGTIERLGANLLHYSHSSLVAAQPLSAAPLVCPAERHQLLEEFGRNPSAFDPSDVRTNVISLVRGSVQRSPATVALESRSETMTYAEMNGKVENLAHALQTRGIQPQARVAAIVESRPATIMAMLALWLLRAVYVPVDCTLPQQRQRFMAEAAQCSHVLNMTNTEVGWAAALPGLALLHTTSHTEPFPYHHCPDDLAYIIFTSGTTGQPKGVMIRHASLTNLLLAPETTLCPEPGTRYLQAMAVGFDVFILVALSPLCTSATVVYSDGDIAAALRHVDGVFTTPSVMGSLSPADYPNLRRVMSAGEALPTELAAKWLPHCQVSNQYGPTEIAVISHTLPVRPNEPVTIGRPIAGSECYIVDTFGQLVPIGVVGEICVGGLGVSTGYVNRPDLNETKFVRLPYSAGPVYRTGDLGRWLPNGEVECLGRQDDQVKLRGFRIELSEVRGALLNLCGVQDAHVLVHERSLVAFVCPNPVDEATIISALRRALPAYMVPSHVLGLDHVPRTVNGKADQQALVALFVAHRHRVRSELHLNVESAPPSDEAQALASAVKDVLRLERASIGLNLPFLRLGGDSISAIQVSARCRQLGYHLSAPDLIGVRTLAEVSGLMKPVHLPAYSDDAAQAVVQYQPYSLLATSRGGIAGLREEAAAHLGVGSVEIEDVLPVSSLQQGFLVSTLKDPSAYMVQLNYEVTGPLDIARFHQSWSQV</sequence>
<reference evidence="5" key="1">
    <citation type="submission" date="2022-07" db="EMBL/GenBank/DDBJ databases">
        <title>Phylogenomic reconstructions and comparative analyses of Kickxellomycotina fungi.</title>
        <authorList>
            <person name="Reynolds N.K."/>
            <person name="Stajich J.E."/>
            <person name="Barry K."/>
            <person name="Grigoriev I.V."/>
            <person name="Crous P."/>
            <person name="Smith M.E."/>
        </authorList>
    </citation>
    <scope>NUCLEOTIDE SEQUENCE</scope>
    <source>
        <strain evidence="5">RSA 861</strain>
    </source>
</reference>
<comment type="caution">
    <text evidence="5">The sequence shown here is derived from an EMBL/GenBank/DDBJ whole genome shotgun (WGS) entry which is preliminary data.</text>
</comment>
<dbReference type="SUPFAM" id="SSF52777">
    <property type="entry name" value="CoA-dependent acyltransferases"/>
    <property type="match status" value="5"/>
</dbReference>
<proteinExistence type="predicted"/>
<dbReference type="GO" id="GO:0016874">
    <property type="term" value="F:ligase activity"/>
    <property type="evidence" value="ECO:0007669"/>
    <property type="project" value="UniProtKB-KW"/>
</dbReference>
<keyword evidence="1" id="KW-0596">Phosphopantetheine</keyword>
<keyword evidence="2" id="KW-0597">Phosphoprotein</keyword>
<dbReference type="InterPro" id="IPR042099">
    <property type="entry name" value="ANL_N_sf"/>
</dbReference>
<dbReference type="EMBL" id="JANBPT010001624">
    <property type="protein sequence ID" value="KAJ1906217.1"/>
    <property type="molecule type" value="Genomic_DNA"/>
</dbReference>
<dbReference type="Gene3D" id="3.40.50.12780">
    <property type="entry name" value="N-terminal domain of ligase-like"/>
    <property type="match status" value="1"/>
</dbReference>
<dbReference type="InterPro" id="IPR009081">
    <property type="entry name" value="PP-bd_ACP"/>
</dbReference>
<accession>A0A9W8DHV0</accession>
<evidence type="ECO:0000256" key="3">
    <source>
        <dbReference type="ARBA" id="ARBA00022598"/>
    </source>
</evidence>
<dbReference type="PANTHER" id="PTHR45527">
    <property type="entry name" value="NONRIBOSOMAL PEPTIDE SYNTHETASE"/>
    <property type="match status" value="1"/>
</dbReference>